<dbReference type="eggNOG" id="COG2264">
    <property type="taxonomic scope" value="Bacteria"/>
</dbReference>
<keyword evidence="8" id="KW-1185">Reference proteome</keyword>
<evidence type="ECO:0000313" key="8">
    <source>
        <dbReference type="Proteomes" id="UP000008871"/>
    </source>
</evidence>
<evidence type="ECO:0000256" key="4">
    <source>
        <dbReference type="ARBA" id="ARBA00022679"/>
    </source>
</evidence>
<dbReference type="Pfam" id="PF06325">
    <property type="entry name" value="PrmA"/>
    <property type="match status" value="1"/>
</dbReference>
<comment type="similarity">
    <text evidence="1 6">Belongs to the methyltransferase superfamily. PrmA family.</text>
</comment>
<comment type="function">
    <text evidence="6">Methylates ribosomal protein L11.</text>
</comment>
<dbReference type="NCBIfam" id="TIGR00406">
    <property type="entry name" value="prmA"/>
    <property type="match status" value="1"/>
</dbReference>
<dbReference type="EC" id="2.1.1.-" evidence="6"/>
<comment type="catalytic activity">
    <reaction evidence="6">
        <text>L-lysyl-[protein] + 3 S-adenosyl-L-methionine = N(6),N(6),N(6)-trimethyl-L-lysyl-[protein] + 3 S-adenosyl-L-homocysteine + 3 H(+)</text>
        <dbReference type="Rhea" id="RHEA:54192"/>
        <dbReference type="Rhea" id="RHEA-COMP:9752"/>
        <dbReference type="Rhea" id="RHEA-COMP:13826"/>
        <dbReference type="ChEBI" id="CHEBI:15378"/>
        <dbReference type="ChEBI" id="CHEBI:29969"/>
        <dbReference type="ChEBI" id="CHEBI:57856"/>
        <dbReference type="ChEBI" id="CHEBI:59789"/>
        <dbReference type="ChEBI" id="CHEBI:61961"/>
    </reaction>
</comment>
<reference evidence="7 8" key="1">
    <citation type="journal article" date="2006" name="Nat. Biotechnol.">
        <title>Genome sequence of the ubiquitous hydrocarbon-degrading marine bacterium Alcanivorax borkumensis.</title>
        <authorList>
            <person name="Schneiker S."/>
            <person name="Martins dos Santos V.A.P."/>
            <person name="Bartels D."/>
            <person name="Bekel T."/>
            <person name="Brecht M."/>
            <person name="Buhrmester J."/>
            <person name="Chernikova T.N."/>
            <person name="Denaro R."/>
            <person name="Ferrer M."/>
            <person name="Gertler C."/>
            <person name="Goesmann A."/>
            <person name="Golyshina O.V."/>
            <person name="Kaminski F."/>
            <person name="Khachane A.N."/>
            <person name="Lang S."/>
            <person name="Linke B."/>
            <person name="McHardy A.C."/>
            <person name="Meyer F."/>
            <person name="Nechitaylo T."/>
            <person name="Puehler A."/>
            <person name="Regenhardt D."/>
            <person name="Rupp O."/>
            <person name="Sabirova J.S."/>
            <person name="Selbitschka W."/>
            <person name="Yakimov M.M."/>
            <person name="Timmis K.N."/>
            <person name="Vorhoelter F.-J."/>
            <person name="Weidner S."/>
            <person name="Kaiser O."/>
            <person name="Golyshin P.N."/>
        </authorList>
    </citation>
    <scope>NUCLEOTIDE SEQUENCE [LARGE SCALE GENOMIC DNA]</scope>
    <source>
        <strain evidence="8">ATCC 700651 / DSM 11573 / NCIMB 13689 / SK2</strain>
    </source>
</reference>
<dbReference type="STRING" id="393595.ABO_2011"/>
<organism evidence="7 8">
    <name type="scientific">Alcanivorax borkumensis (strain ATCC 700651 / DSM 11573 / NCIMB 13689 / SK2)</name>
    <dbReference type="NCBI Taxonomy" id="393595"/>
    <lineage>
        <taxon>Bacteria</taxon>
        <taxon>Pseudomonadati</taxon>
        <taxon>Pseudomonadota</taxon>
        <taxon>Gammaproteobacteria</taxon>
        <taxon>Oceanospirillales</taxon>
        <taxon>Alcanivoracaceae</taxon>
        <taxon>Alcanivorax</taxon>
    </lineage>
</organism>
<keyword evidence="7" id="KW-0689">Ribosomal protein</keyword>
<dbReference type="GO" id="GO:0005829">
    <property type="term" value="C:cytosol"/>
    <property type="evidence" value="ECO:0007669"/>
    <property type="project" value="TreeGrafter"/>
</dbReference>
<dbReference type="PANTHER" id="PTHR43648">
    <property type="entry name" value="ELECTRON TRANSFER FLAVOPROTEIN BETA SUBUNIT LYSINE METHYLTRANSFERASE"/>
    <property type="match status" value="1"/>
</dbReference>
<dbReference type="SUPFAM" id="SSF53335">
    <property type="entry name" value="S-adenosyl-L-methionine-dependent methyltransferases"/>
    <property type="match status" value="1"/>
</dbReference>
<keyword evidence="7" id="KW-0687">Ribonucleoprotein</keyword>
<dbReference type="EMBL" id="AM286690">
    <property type="protein sequence ID" value="CAL17459.1"/>
    <property type="molecule type" value="Genomic_DNA"/>
</dbReference>
<dbReference type="InterPro" id="IPR004498">
    <property type="entry name" value="Ribosomal_PrmA_MeTrfase"/>
</dbReference>
<dbReference type="PIRSF" id="PIRSF000401">
    <property type="entry name" value="RPL11_MTase"/>
    <property type="match status" value="1"/>
</dbReference>
<feature type="binding site" evidence="6">
    <location>
        <position position="199"/>
    </location>
    <ligand>
        <name>S-adenosyl-L-methionine</name>
        <dbReference type="ChEBI" id="CHEBI:59789"/>
    </ligand>
</feature>
<feature type="binding site" evidence="6">
    <location>
        <position position="178"/>
    </location>
    <ligand>
        <name>S-adenosyl-L-methionine</name>
        <dbReference type="ChEBI" id="CHEBI:59789"/>
    </ligand>
</feature>
<dbReference type="KEGG" id="abo:ABO_2011"/>
<sequence>MAAPSVWARPLALQTLQNYPLALLTVNSQLERSDNMAWLQLHLATTEQHADAFQAALENLGAVAVTLTDGADQPVFEPPPGTRPLWQNTVVSALFEQNHTPEQILNALTAQGLEAQASHHETLEDQAWERAWMDDFSPMQFGERLWIIPSWSEAPDPAAVNLKLDPGLAFGTGTHETTALCLQWLDSTDLHNKTVLDFGCGSGVLAIAALLLGAGDTTGTDIDPQALIASHDNAHNNGVAESLTLFLPEQMPQDYQCDILVANILAGPLVELSELLARYCRAGGKLALSGILAEQADSVRTAYEPWFELNPTTQQGDWVRIDGVRRAR</sequence>
<accession>Q0VMY9</accession>
<dbReference type="HAMAP" id="MF_00735">
    <property type="entry name" value="Methyltr_PrmA"/>
    <property type="match status" value="1"/>
</dbReference>
<dbReference type="InterPro" id="IPR029063">
    <property type="entry name" value="SAM-dependent_MTases_sf"/>
</dbReference>
<dbReference type="AlphaFoldDB" id="Q0VMY9"/>
<name>Q0VMY9_ALCBS</name>
<evidence type="ECO:0000256" key="5">
    <source>
        <dbReference type="ARBA" id="ARBA00022691"/>
    </source>
</evidence>
<keyword evidence="5 6" id="KW-0949">S-adenosyl-L-methionine</keyword>
<dbReference type="GO" id="GO:0016279">
    <property type="term" value="F:protein-lysine N-methyltransferase activity"/>
    <property type="evidence" value="ECO:0007669"/>
    <property type="project" value="TreeGrafter"/>
</dbReference>
<dbReference type="InterPro" id="IPR050078">
    <property type="entry name" value="Ribosomal_L11_MeTrfase_PrmA"/>
</dbReference>
<dbReference type="HOGENOM" id="CLU_049382_4_1_6"/>
<evidence type="ECO:0000313" key="7">
    <source>
        <dbReference type="EMBL" id="CAL17459.1"/>
    </source>
</evidence>
<gene>
    <name evidence="6 7" type="primary">prmA</name>
    <name evidence="7" type="ordered locus">ABO_2011</name>
</gene>
<keyword evidence="4 6" id="KW-0808">Transferase</keyword>
<dbReference type="CDD" id="cd02440">
    <property type="entry name" value="AdoMet_MTases"/>
    <property type="match status" value="1"/>
</dbReference>
<dbReference type="Gene3D" id="3.40.50.150">
    <property type="entry name" value="Vaccinia Virus protein VP39"/>
    <property type="match status" value="1"/>
</dbReference>
<dbReference type="Proteomes" id="UP000008871">
    <property type="component" value="Chromosome"/>
</dbReference>
<dbReference type="PANTHER" id="PTHR43648:SF1">
    <property type="entry name" value="ELECTRON TRANSFER FLAVOPROTEIN BETA SUBUNIT LYSINE METHYLTRANSFERASE"/>
    <property type="match status" value="1"/>
</dbReference>
<evidence type="ECO:0000256" key="6">
    <source>
        <dbReference type="HAMAP-Rule" id="MF_00735"/>
    </source>
</evidence>
<feature type="binding site" evidence="6">
    <location>
        <position position="221"/>
    </location>
    <ligand>
        <name>S-adenosyl-L-methionine</name>
        <dbReference type="ChEBI" id="CHEBI:59789"/>
    </ligand>
</feature>
<evidence type="ECO:0000256" key="1">
    <source>
        <dbReference type="ARBA" id="ARBA00009741"/>
    </source>
</evidence>
<evidence type="ECO:0000256" key="3">
    <source>
        <dbReference type="ARBA" id="ARBA00022603"/>
    </source>
</evidence>
<dbReference type="GO" id="GO:0032259">
    <property type="term" value="P:methylation"/>
    <property type="evidence" value="ECO:0007669"/>
    <property type="project" value="UniProtKB-KW"/>
</dbReference>
<feature type="binding site" evidence="6">
    <location>
        <position position="263"/>
    </location>
    <ligand>
        <name>S-adenosyl-L-methionine</name>
        <dbReference type="ChEBI" id="CHEBI:59789"/>
    </ligand>
</feature>
<keyword evidence="2 6" id="KW-0963">Cytoplasm</keyword>
<evidence type="ECO:0000256" key="2">
    <source>
        <dbReference type="ARBA" id="ARBA00022490"/>
    </source>
</evidence>
<proteinExistence type="inferred from homology"/>
<dbReference type="GO" id="GO:0005840">
    <property type="term" value="C:ribosome"/>
    <property type="evidence" value="ECO:0007669"/>
    <property type="project" value="UniProtKB-KW"/>
</dbReference>
<protein>
    <recommendedName>
        <fullName evidence="6">Ribosomal protein L11 methyltransferase</fullName>
        <shortName evidence="6">L11 Mtase</shortName>
        <ecNumber evidence="6">2.1.1.-</ecNumber>
    </recommendedName>
</protein>
<keyword evidence="3 6" id="KW-0489">Methyltransferase</keyword>
<comment type="subcellular location">
    <subcellularLocation>
        <location evidence="6">Cytoplasm</location>
    </subcellularLocation>
</comment>